<keyword evidence="3 6" id="KW-0812">Transmembrane</keyword>
<feature type="transmembrane region" description="Helical" evidence="6">
    <location>
        <begin position="310"/>
        <end position="328"/>
    </location>
</feature>
<feature type="transmembrane region" description="Helical" evidence="6">
    <location>
        <begin position="146"/>
        <end position="168"/>
    </location>
</feature>
<feature type="transmembrane region" description="Helical" evidence="6">
    <location>
        <begin position="180"/>
        <end position="202"/>
    </location>
</feature>
<dbReference type="PROSITE" id="PS50850">
    <property type="entry name" value="MFS"/>
    <property type="match status" value="1"/>
</dbReference>
<feature type="transmembrane region" description="Helical" evidence="6">
    <location>
        <begin position="51"/>
        <end position="73"/>
    </location>
</feature>
<sequence length="437" mass="45321">MRLTDDLKDLASVSAFRTLLGVRLVSQTGDGMVQAGLATLFFFQPQNMTTAAGVAAALVVMLLPFSVVGPFTGPFIDRWRRRQTLLFGNLARAGVIALTTLALRAWGIGPAVYVLVLVALGINRFLLSVLSAGLPQIIDHQRLLTANSIVPTLGGAATAIGAVIGFVLRLALPAGTAQDTASLLTAMVLYVLAAGVVTRLGADQLGPEHPAAAGLGAALAATVGDLANAVRYLVRRGTPGLALTTMALHRFVYGMQVITMILTARNLLAAPADADTGLAIFGVLMGAMIAGHGLAVVLTPIAHERVAPSTWIVMCLLGGSTGQLILVATHQQVAMTVGIFVFGIGVQGAKIAVDTIVQGDTADAYRGRAFSIYDVLFNTAECVAAGVAVLVMPDVGWSRPVQVVLAAFVWCVALTYRAGVRALSGRPREVTGLPGLV</sequence>
<evidence type="ECO:0000313" key="9">
    <source>
        <dbReference type="Proteomes" id="UP000194577"/>
    </source>
</evidence>
<dbReference type="InterPro" id="IPR020846">
    <property type="entry name" value="MFS_dom"/>
</dbReference>
<proteinExistence type="predicted"/>
<keyword evidence="4 6" id="KW-1133">Transmembrane helix</keyword>
<dbReference type="Pfam" id="PF07690">
    <property type="entry name" value="MFS_1"/>
    <property type="match status" value="1"/>
</dbReference>
<evidence type="ECO:0000256" key="1">
    <source>
        <dbReference type="ARBA" id="ARBA00004651"/>
    </source>
</evidence>
<evidence type="ECO:0000256" key="6">
    <source>
        <dbReference type="SAM" id="Phobius"/>
    </source>
</evidence>
<feature type="transmembrane region" description="Helical" evidence="6">
    <location>
        <begin position="112"/>
        <end position="134"/>
    </location>
</feature>
<feature type="transmembrane region" description="Helical" evidence="6">
    <location>
        <begin position="241"/>
        <end position="264"/>
    </location>
</feature>
<keyword evidence="5 6" id="KW-0472">Membrane</keyword>
<dbReference type="InterPro" id="IPR011701">
    <property type="entry name" value="MFS"/>
</dbReference>
<keyword evidence="2" id="KW-1003">Cell membrane</keyword>
<evidence type="ECO:0000256" key="3">
    <source>
        <dbReference type="ARBA" id="ARBA00022692"/>
    </source>
</evidence>
<gene>
    <name evidence="8" type="ORF">BW737_003150</name>
</gene>
<comment type="subcellular location">
    <subcellularLocation>
        <location evidence="1">Cell membrane</location>
        <topology evidence="1">Multi-pass membrane protein</topology>
    </subcellularLocation>
</comment>
<comment type="caution">
    <text evidence="8">The sequence shown here is derived from an EMBL/GenBank/DDBJ whole genome shotgun (WGS) entry which is preliminary data.</text>
</comment>
<feature type="transmembrane region" description="Helical" evidence="6">
    <location>
        <begin position="334"/>
        <end position="357"/>
    </location>
</feature>
<dbReference type="Gene3D" id="1.20.1250.20">
    <property type="entry name" value="MFS general substrate transporter like domains"/>
    <property type="match status" value="1"/>
</dbReference>
<dbReference type="RefSeq" id="WP_086615314.1">
    <property type="nucleotide sequence ID" value="NZ_MTPX02000020.1"/>
</dbReference>
<feature type="transmembrane region" description="Helical" evidence="6">
    <location>
        <begin position="369"/>
        <end position="391"/>
    </location>
</feature>
<dbReference type="EMBL" id="MTPX02000020">
    <property type="protein sequence ID" value="PHP53370.1"/>
    <property type="molecule type" value="Genomic_DNA"/>
</dbReference>
<organism evidence="8 9">
    <name type="scientific">Actinomyces ruminis</name>
    <dbReference type="NCBI Taxonomy" id="1937003"/>
    <lineage>
        <taxon>Bacteria</taxon>
        <taxon>Bacillati</taxon>
        <taxon>Actinomycetota</taxon>
        <taxon>Actinomycetes</taxon>
        <taxon>Actinomycetales</taxon>
        <taxon>Actinomycetaceae</taxon>
        <taxon>Actinomyces</taxon>
    </lineage>
</organism>
<name>A0ABX4MH55_9ACTO</name>
<dbReference type="PANTHER" id="PTHR23513:SF17">
    <property type="entry name" value="MEMBRANE PROTEIN"/>
    <property type="match status" value="1"/>
</dbReference>
<accession>A0ABX4MH55</accession>
<evidence type="ECO:0000313" key="8">
    <source>
        <dbReference type="EMBL" id="PHP53370.1"/>
    </source>
</evidence>
<dbReference type="SUPFAM" id="SSF103473">
    <property type="entry name" value="MFS general substrate transporter"/>
    <property type="match status" value="1"/>
</dbReference>
<feature type="transmembrane region" description="Helical" evidence="6">
    <location>
        <begin position="276"/>
        <end position="298"/>
    </location>
</feature>
<feature type="transmembrane region" description="Helical" evidence="6">
    <location>
        <begin position="397"/>
        <end position="416"/>
    </location>
</feature>
<dbReference type="Proteomes" id="UP000194577">
    <property type="component" value="Unassembled WGS sequence"/>
</dbReference>
<keyword evidence="9" id="KW-1185">Reference proteome</keyword>
<feature type="transmembrane region" description="Helical" evidence="6">
    <location>
        <begin position="85"/>
        <end position="106"/>
    </location>
</feature>
<reference evidence="8 9" key="1">
    <citation type="submission" date="2017-10" db="EMBL/GenBank/DDBJ databases">
        <title>Draft genome sequence of cellulolytic Actinomyces sp CtC72 isolated from cattle rumen fluid.</title>
        <authorList>
            <person name="Joshi A.J."/>
            <person name="Vasudevan G."/>
            <person name="Lanjekar V.B."/>
            <person name="Hivarkar S."/>
            <person name="Engineer A."/>
            <person name="Pore S.D."/>
            <person name="Dhakephalkar P.K."/>
            <person name="Dagar S."/>
        </authorList>
    </citation>
    <scope>NUCLEOTIDE SEQUENCE [LARGE SCALE GENOMIC DNA]</scope>
    <source>
        <strain evidence="9">CtC72</strain>
    </source>
</reference>
<protein>
    <submittedName>
        <fullName evidence="8">MFS transporter</fullName>
    </submittedName>
</protein>
<evidence type="ECO:0000256" key="5">
    <source>
        <dbReference type="ARBA" id="ARBA00023136"/>
    </source>
</evidence>
<evidence type="ECO:0000259" key="7">
    <source>
        <dbReference type="PROSITE" id="PS50850"/>
    </source>
</evidence>
<evidence type="ECO:0000256" key="4">
    <source>
        <dbReference type="ARBA" id="ARBA00022989"/>
    </source>
</evidence>
<feature type="domain" description="Major facilitator superfamily (MFS) profile" evidence="7">
    <location>
        <begin position="242"/>
        <end position="437"/>
    </location>
</feature>
<dbReference type="InterPro" id="IPR036259">
    <property type="entry name" value="MFS_trans_sf"/>
</dbReference>
<dbReference type="PANTHER" id="PTHR23513">
    <property type="entry name" value="INTEGRAL MEMBRANE EFFLUX PROTEIN-RELATED"/>
    <property type="match status" value="1"/>
</dbReference>
<evidence type="ECO:0000256" key="2">
    <source>
        <dbReference type="ARBA" id="ARBA00022475"/>
    </source>
</evidence>